<organism evidence="1">
    <name type="scientific">uncultured Leptolyngbya sp</name>
    <dbReference type="NCBI Taxonomy" id="332963"/>
    <lineage>
        <taxon>Bacteria</taxon>
        <taxon>Bacillati</taxon>
        <taxon>Cyanobacteriota</taxon>
        <taxon>Cyanophyceae</taxon>
        <taxon>Leptolyngbyales</taxon>
        <taxon>Leptolyngbyaceae</taxon>
        <taxon>Leptolyngbya group</taxon>
        <taxon>Leptolyngbya</taxon>
        <taxon>environmental samples</taxon>
    </lineage>
</organism>
<sequence length="83" mass="9041">MLVATLLEQHIKDIAMLVHGSPEPNYLTIDEMGVLINVPLIPWPGASVLQKIGVSLSKLVAPATNRFATDLKARWSKSSCTSR</sequence>
<protein>
    <submittedName>
        <fullName evidence="1">Uncharacterized protein</fullName>
    </submittedName>
</protein>
<name>A0A6J4K4U4_9CYAN</name>
<reference evidence="1" key="1">
    <citation type="submission" date="2020-02" db="EMBL/GenBank/DDBJ databases">
        <authorList>
            <person name="Meier V. D."/>
        </authorList>
    </citation>
    <scope>NUCLEOTIDE SEQUENCE</scope>
    <source>
        <strain evidence="1">AVDCRST_MAG94</strain>
    </source>
</reference>
<proteinExistence type="predicted"/>
<gene>
    <name evidence="1" type="ORF">AVDCRST_MAG94-25</name>
</gene>
<dbReference type="EMBL" id="CADCTY010000005">
    <property type="protein sequence ID" value="CAA9295687.1"/>
    <property type="molecule type" value="Genomic_DNA"/>
</dbReference>
<dbReference type="AlphaFoldDB" id="A0A6J4K4U4"/>
<accession>A0A6J4K4U4</accession>
<evidence type="ECO:0000313" key="1">
    <source>
        <dbReference type="EMBL" id="CAA9295687.1"/>
    </source>
</evidence>